<evidence type="ECO:0000256" key="3">
    <source>
        <dbReference type="ARBA" id="ARBA00012895"/>
    </source>
</evidence>
<feature type="coiled-coil region" evidence="10">
    <location>
        <begin position="396"/>
        <end position="423"/>
    </location>
</feature>
<keyword evidence="5" id="KW-0067">ATP-binding</keyword>
<feature type="active site" description="O-(5'-phospho-DNA)-tyrosine intermediate" evidence="9">
    <location>
        <position position="114"/>
    </location>
</feature>
<dbReference type="SMART" id="SM00434">
    <property type="entry name" value="TOP4c"/>
    <property type="match status" value="1"/>
</dbReference>
<evidence type="ECO:0000313" key="13">
    <source>
        <dbReference type="Proteomes" id="UP000240934"/>
    </source>
</evidence>
<dbReference type="EC" id="5.6.2.2" evidence="3"/>
<dbReference type="GO" id="GO:0000819">
    <property type="term" value="P:sister chromatid segregation"/>
    <property type="evidence" value="ECO:0007669"/>
    <property type="project" value="TreeGrafter"/>
</dbReference>
<dbReference type="PROSITE" id="PS52040">
    <property type="entry name" value="TOPO_IIA"/>
    <property type="match status" value="1"/>
</dbReference>
<keyword evidence="13" id="KW-1185">Reference proteome</keyword>
<evidence type="ECO:0000256" key="2">
    <source>
        <dbReference type="ARBA" id="ARBA00001946"/>
    </source>
</evidence>
<dbReference type="GO" id="GO:0003918">
    <property type="term" value="F:DNA topoisomerase type II (double strand cut, ATP-hydrolyzing) activity"/>
    <property type="evidence" value="ECO:0007669"/>
    <property type="project" value="UniProtKB-EC"/>
</dbReference>
<reference evidence="12 13" key="1">
    <citation type="submission" date="2017-10" db="EMBL/GenBank/DDBJ databases">
        <title>Antibacterial composition for extension of chilled fish shelf life and decreasing of risk of food-borne infections, bacteriophage strains for its preparation.</title>
        <authorList>
            <person name="Zulkarneev E.R."/>
            <person name="Aleshkin A.V."/>
            <person name="Rubalsky O.V."/>
            <person name="Kiseleva I.A."/>
            <person name="Rubalskii E.O."/>
            <person name="Lebedev S.N."/>
        </authorList>
    </citation>
    <scope>NUCLEOTIDE SEQUENCE [LARGE SCALE GENOMIC DNA]</scope>
</reference>
<keyword evidence="6 9" id="KW-0799">Topoisomerase</keyword>
<dbReference type="InterPro" id="IPR050634">
    <property type="entry name" value="DNA_Topoisomerase_II"/>
</dbReference>
<sequence>MQVTKRGISSLVNNEAKEFAMYTIEERALPSMIDGLKPVQRYVLFSVLKNAGREFKKNAAIAGVISEYGYNHGEMAAMDAACLMASTWNNNFPVIQGRGNFGCRAVQEGAAARYIFCSKHEKFESMFKDMELLEESTADGSILPRYYLPILPTVLLNGVSGIATGFATKIMPHNVQSVAKCVEQVLKSGKCDEPEIQFPKFFGKILPIEGETQSWKVEGDYELSGKTKLIINELPPKYDRLKYVTHLNKLVETDKIVGYDESKMKDREFCFKVTLKRDFDVSHENIIKVFKLSQNVSQYIRVIDENGNLKPYDKASDLIVDFVNFRFNVLQKRIDNAIIATREKLDFAQAKVDFIKLVLADKIVFNRQTRKQVIEQINAFDNLKSYADQLVQMNLYHMTEDEVSKLEKQVVELQKEHDFWKTTTPKKQYQSDIKEFLK</sequence>
<dbReference type="SUPFAM" id="SSF56719">
    <property type="entry name" value="Type II DNA topoisomerase"/>
    <property type="match status" value="1"/>
</dbReference>
<keyword evidence="7 9" id="KW-0238">DNA-binding</keyword>
<keyword evidence="8 9" id="KW-0413">Isomerase</keyword>
<evidence type="ECO:0000256" key="1">
    <source>
        <dbReference type="ARBA" id="ARBA00000185"/>
    </source>
</evidence>
<evidence type="ECO:0000256" key="8">
    <source>
        <dbReference type="ARBA" id="ARBA00023235"/>
    </source>
</evidence>
<dbReference type="InterPro" id="IPR002205">
    <property type="entry name" value="Topo_IIA_dom_A"/>
</dbReference>
<evidence type="ECO:0000256" key="7">
    <source>
        <dbReference type="ARBA" id="ARBA00023125"/>
    </source>
</evidence>
<dbReference type="InterPro" id="IPR013760">
    <property type="entry name" value="Topo_IIA-like_dom_sf"/>
</dbReference>
<protein>
    <recommendedName>
        <fullName evidence="3">DNA topoisomerase (ATP-hydrolyzing)</fullName>
        <ecNumber evidence="3">5.6.2.2</ecNumber>
    </recommendedName>
</protein>
<evidence type="ECO:0000313" key="12">
    <source>
        <dbReference type="EMBL" id="AUE22869.1"/>
    </source>
</evidence>
<dbReference type="Proteomes" id="UP000240934">
    <property type="component" value="Segment"/>
</dbReference>
<dbReference type="Gene3D" id="3.30.1360.40">
    <property type="match status" value="1"/>
</dbReference>
<dbReference type="EMBL" id="MG250483">
    <property type="protein sequence ID" value="AUE22869.1"/>
    <property type="molecule type" value="Genomic_DNA"/>
</dbReference>
<dbReference type="GO" id="GO:0005524">
    <property type="term" value="F:ATP binding"/>
    <property type="evidence" value="ECO:0007669"/>
    <property type="project" value="UniProtKB-KW"/>
</dbReference>
<name>A0A2H4YFC0_9CAUD</name>
<comment type="catalytic activity">
    <reaction evidence="1 9">
        <text>ATP-dependent breakage, passage and rejoining of double-stranded DNA.</text>
        <dbReference type="EC" id="5.6.2.2"/>
    </reaction>
</comment>
<dbReference type="PANTHER" id="PTHR10169:SF38">
    <property type="entry name" value="DNA TOPOISOMERASE 2"/>
    <property type="match status" value="1"/>
</dbReference>
<accession>A0A2H4YFC0</accession>
<dbReference type="InterPro" id="IPR013758">
    <property type="entry name" value="Topo_IIA_A/C_ab"/>
</dbReference>
<evidence type="ECO:0000256" key="9">
    <source>
        <dbReference type="PROSITE-ProRule" id="PRU01384"/>
    </source>
</evidence>
<evidence type="ECO:0000256" key="6">
    <source>
        <dbReference type="ARBA" id="ARBA00023029"/>
    </source>
</evidence>
<dbReference type="InterPro" id="IPR013757">
    <property type="entry name" value="Topo_IIA_A_a_sf"/>
</dbReference>
<organism evidence="12 13">
    <name type="scientific">Aeromonas phage Ah1</name>
    <dbReference type="NCBI Taxonomy" id="2053701"/>
    <lineage>
        <taxon>Viruses</taxon>
        <taxon>Duplodnaviria</taxon>
        <taxon>Heunggongvirae</taxon>
        <taxon>Uroviricota</taxon>
        <taxon>Caudoviricetes</taxon>
        <taxon>Pantevenvirales</taxon>
        <taxon>Straboviridae</taxon>
        <taxon>Cinqassovirus</taxon>
        <taxon>Cinqassovirus ah1</taxon>
    </lineage>
</organism>
<keyword evidence="10" id="KW-0175">Coiled coil</keyword>
<comment type="cofactor">
    <cofactor evidence="2">
        <name>Mg(2+)</name>
        <dbReference type="ChEBI" id="CHEBI:18420"/>
    </cofactor>
</comment>
<gene>
    <name evidence="12" type="ORF">Ah1_00351</name>
</gene>
<feature type="domain" description="Topo IIA-type catalytic" evidence="11">
    <location>
        <begin position="29"/>
        <end position="433"/>
    </location>
</feature>
<evidence type="ECO:0000256" key="4">
    <source>
        <dbReference type="ARBA" id="ARBA00022741"/>
    </source>
</evidence>
<keyword evidence="4" id="KW-0547">Nucleotide-binding</keyword>
<evidence type="ECO:0000256" key="10">
    <source>
        <dbReference type="SAM" id="Coils"/>
    </source>
</evidence>
<dbReference type="GO" id="GO:0003677">
    <property type="term" value="F:DNA binding"/>
    <property type="evidence" value="ECO:0007669"/>
    <property type="project" value="UniProtKB-UniRule"/>
</dbReference>
<dbReference type="Gene3D" id="1.10.268.10">
    <property type="entry name" value="Topoisomerase, domain 3"/>
    <property type="match status" value="1"/>
</dbReference>
<proteinExistence type="predicted"/>
<dbReference type="Pfam" id="PF00521">
    <property type="entry name" value="DNA_topoisoIV"/>
    <property type="match status" value="1"/>
</dbReference>
<dbReference type="PANTHER" id="PTHR10169">
    <property type="entry name" value="DNA TOPOISOMERASE/GYRASE"/>
    <property type="match status" value="1"/>
</dbReference>
<dbReference type="GO" id="GO:0006265">
    <property type="term" value="P:DNA topological change"/>
    <property type="evidence" value="ECO:0007669"/>
    <property type="project" value="UniProtKB-UniRule"/>
</dbReference>
<evidence type="ECO:0000259" key="11">
    <source>
        <dbReference type="PROSITE" id="PS52040"/>
    </source>
</evidence>
<evidence type="ECO:0000256" key="5">
    <source>
        <dbReference type="ARBA" id="ARBA00022840"/>
    </source>
</evidence>
<dbReference type="Gene3D" id="3.90.199.10">
    <property type="entry name" value="Topoisomerase II, domain 5"/>
    <property type="match status" value="1"/>
</dbReference>